<name>A0A401LFL6_9FIRM</name>
<reference evidence="3 4" key="1">
    <citation type="submission" date="2018-10" db="EMBL/GenBank/DDBJ databases">
        <title>Draft Genome Sequence of Anaerotignum sp. KCTC 15736.</title>
        <authorList>
            <person name="Choi S.H."/>
            <person name="Kim J.S."/>
            <person name="Kang S.W."/>
            <person name="Lee J.S."/>
            <person name="Park S.H."/>
        </authorList>
    </citation>
    <scope>NUCLEOTIDE SEQUENCE [LARGE SCALE GENOMIC DNA]</scope>
    <source>
        <strain evidence="3 4">KCTC 15736</strain>
    </source>
</reference>
<protein>
    <submittedName>
        <fullName evidence="3">Thioesterase</fullName>
    </submittedName>
</protein>
<feature type="binding site" evidence="1">
    <location>
        <position position="64"/>
    </location>
    <ligand>
        <name>substrate</name>
    </ligand>
</feature>
<dbReference type="SUPFAM" id="SSF54637">
    <property type="entry name" value="Thioesterase/thiol ester dehydrase-isomerase"/>
    <property type="match status" value="1"/>
</dbReference>
<evidence type="ECO:0000313" key="3">
    <source>
        <dbReference type="EMBL" id="GCB30323.1"/>
    </source>
</evidence>
<dbReference type="InterPro" id="IPR025540">
    <property type="entry name" value="FlK"/>
</dbReference>
<organism evidence="3 4">
    <name type="scientific">Anaerotignum faecicola</name>
    <dbReference type="NCBI Taxonomy" id="2358141"/>
    <lineage>
        <taxon>Bacteria</taxon>
        <taxon>Bacillati</taxon>
        <taxon>Bacillota</taxon>
        <taxon>Clostridia</taxon>
        <taxon>Lachnospirales</taxon>
        <taxon>Anaerotignaceae</taxon>
        <taxon>Anaerotignum</taxon>
    </lineage>
</organism>
<dbReference type="Proteomes" id="UP000287361">
    <property type="component" value="Unassembled WGS sequence"/>
</dbReference>
<proteinExistence type="predicted"/>
<evidence type="ECO:0000256" key="1">
    <source>
        <dbReference type="PIRSR" id="PIRSR014972-2"/>
    </source>
</evidence>
<dbReference type="PANTHER" id="PTHR36934:SF1">
    <property type="entry name" value="THIOESTERASE DOMAIN-CONTAINING PROTEIN"/>
    <property type="match status" value="1"/>
</dbReference>
<dbReference type="OrthoDB" id="6902891at2"/>
<feature type="binding site" evidence="1">
    <location>
        <position position="115"/>
    </location>
    <ligand>
        <name>substrate</name>
    </ligand>
</feature>
<dbReference type="PIRSF" id="PIRSF014972">
    <property type="entry name" value="FlK"/>
    <property type="match status" value="1"/>
</dbReference>
<accession>A0A401LFL6</accession>
<feature type="domain" description="Fluoroacetyl-CoA-specific thioesterase-like" evidence="2">
    <location>
        <begin position="18"/>
        <end position="119"/>
    </location>
</feature>
<gene>
    <name evidence="3" type="ORF">KGMB03357_19840</name>
</gene>
<keyword evidence="4" id="KW-1185">Reference proteome</keyword>
<dbReference type="PANTHER" id="PTHR36934">
    <property type="entry name" value="BLR0278 PROTEIN"/>
    <property type="match status" value="1"/>
</dbReference>
<dbReference type="InterPro" id="IPR029069">
    <property type="entry name" value="HotDog_dom_sf"/>
</dbReference>
<comment type="caution">
    <text evidence="3">The sequence shown here is derived from an EMBL/GenBank/DDBJ whole genome shotgun (WGS) entry which is preliminary data.</text>
</comment>
<dbReference type="Gene3D" id="3.10.129.10">
    <property type="entry name" value="Hotdog Thioesterase"/>
    <property type="match status" value="1"/>
</dbReference>
<dbReference type="EMBL" id="BHVZ01000014">
    <property type="protein sequence ID" value="GCB30323.1"/>
    <property type="molecule type" value="Genomic_DNA"/>
</dbReference>
<dbReference type="AlphaFoldDB" id="A0A401LFL6"/>
<evidence type="ECO:0000259" key="2">
    <source>
        <dbReference type="Pfam" id="PF22636"/>
    </source>
</evidence>
<evidence type="ECO:0000313" key="4">
    <source>
        <dbReference type="Proteomes" id="UP000287361"/>
    </source>
</evidence>
<sequence length="133" mass="14591">MEFKNIVPGMTFEKEFIVEEGDTASHFGNDKVPVFASPRLISWIEGTAIGTVAPFLPEGWETVGTTFDLAHLAATPVGMKVRVVTEVTEVKGKMLTYSVKAYDEVDKICEGTHGRAIIELGKFLSRVNKKGTK</sequence>
<dbReference type="InterPro" id="IPR054485">
    <property type="entry name" value="FlK-like_dom"/>
</dbReference>
<feature type="binding site" evidence="1">
    <location>
        <position position="64"/>
    </location>
    <ligand>
        <name>CoA</name>
        <dbReference type="ChEBI" id="CHEBI:57287"/>
    </ligand>
</feature>
<dbReference type="Pfam" id="PF22636">
    <property type="entry name" value="FlK"/>
    <property type="match status" value="1"/>
</dbReference>